<evidence type="ECO:0000256" key="1">
    <source>
        <dbReference type="SAM" id="MobiDB-lite"/>
    </source>
</evidence>
<dbReference type="Proteomes" id="UP000031637">
    <property type="component" value="Chromosome"/>
</dbReference>
<dbReference type="RefSeq" id="WP_041099712.1">
    <property type="nucleotide sequence ID" value="NZ_AP012547.1"/>
</dbReference>
<feature type="region of interest" description="Disordered" evidence="1">
    <location>
        <begin position="101"/>
        <end position="125"/>
    </location>
</feature>
<dbReference type="HOGENOM" id="CLU_164507_0_0_4"/>
<evidence type="ECO:0008006" key="5">
    <source>
        <dbReference type="Google" id="ProtNLM"/>
    </source>
</evidence>
<name>W0SKH1_9PROT</name>
<keyword evidence="2" id="KW-0472">Membrane</keyword>
<feature type="transmembrane region" description="Helical" evidence="2">
    <location>
        <begin position="47"/>
        <end position="69"/>
    </location>
</feature>
<gene>
    <name evidence="3" type="ORF">SUTH_02551</name>
</gene>
<dbReference type="STRING" id="1223802.SUTH_02551"/>
<proteinExistence type="predicted"/>
<organism evidence="3 4">
    <name type="scientific">Sulfuritalea hydrogenivorans sk43H</name>
    <dbReference type="NCBI Taxonomy" id="1223802"/>
    <lineage>
        <taxon>Bacteria</taxon>
        <taxon>Pseudomonadati</taxon>
        <taxon>Pseudomonadota</taxon>
        <taxon>Betaproteobacteria</taxon>
        <taxon>Nitrosomonadales</taxon>
        <taxon>Sterolibacteriaceae</taxon>
        <taxon>Sulfuritalea</taxon>
    </lineage>
</organism>
<evidence type="ECO:0000313" key="3">
    <source>
        <dbReference type="EMBL" id="BAO30333.1"/>
    </source>
</evidence>
<sequence>MMNEEMMKHGAGMMGAGAGMMSHPVAKGAMMAATGYAATRTLVGHGLLRSPLMLLAGGIAGGIAVGYLLRKHEKEIVLAVSKAIGMGKDFVMQQRENLDDLMAEAKETEAQAAAAPASPDAQAAE</sequence>
<reference evidence="3 4" key="1">
    <citation type="journal article" date="2014" name="Syst. Appl. Microbiol.">
        <title>Complete genomes of freshwater sulfur oxidizers Sulfuricella denitrificans skB26 and Sulfuritalea hydrogenivorans sk43H: genetic insights into the sulfur oxidation pathway of betaproteobacteria.</title>
        <authorList>
            <person name="Watanabe T."/>
            <person name="Kojima H."/>
            <person name="Fukui M."/>
        </authorList>
    </citation>
    <scope>NUCLEOTIDE SEQUENCE [LARGE SCALE GENOMIC DNA]</scope>
    <source>
        <strain evidence="3">DSM22779</strain>
    </source>
</reference>
<dbReference type="AlphaFoldDB" id="W0SKH1"/>
<dbReference type="EMBL" id="AP012547">
    <property type="protein sequence ID" value="BAO30333.1"/>
    <property type="molecule type" value="Genomic_DNA"/>
</dbReference>
<evidence type="ECO:0000313" key="4">
    <source>
        <dbReference type="Proteomes" id="UP000031637"/>
    </source>
</evidence>
<keyword evidence="2" id="KW-0812">Transmembrane</keyword>
<evidence type="ECO:0000256" key="2">
    <source>
        <dbReference type="SAM" id="Phobius"/>
    </source>
</evidence>
<accession>W0SKH1</accession>
<keyword evidence="4" id="KW-1185">Reference proteome</keyword>
<dbReference type="OrthoDB" id="5570125at2"/>
<dbReference type="KEGG" id="shd:SUTH_02551"/>
<keyword evidence="2" id="KW-1133">Transmembrane helix</keyword>
<feature type="compositionally biased region" description="Low complexity" evidence="1">
    <location>
        <begin position="110"/>
        <end position="125"/>
    </location>
</feature>
<protein>
    <recommendedName>
        <fullName evidence="5">Transmembrane protein</fullName>
    </recommendedName>
</protein>